<evidence type="ECO:0000256" key="1">
    <source>
        <dbReference type="ARBA" id="ARBA00006484"/>
    </source>
</evidence>
<dbReference type="EMBL" id="OX459120">
    <property type="protein sequence ID" value="CAI9097651.1"/>
    <property type="molecule type" value="Genomic_DNA"/>
</dbReference>
<dbReference type="Pfam" id="PF13561">
    <property type="entry name" value="adh_short_C2"/>
    <property type="match status" value="1"/>
</dbReference>
<dbReference type="PRINTS" id="PR00080">
    <property type="entry name" value="SDRFAMILY"/>
</dbReference>
<evidence type="ECO:0000313" key="4">
    <source>
        <dbReference type="Proteomes" id="UP001161247"/>
    </source>
</evidence>
<dbReference type="Gene3D" id="3.40.50.720">
    <property type="entry name" value="NAD(P)-binding Rossmann-like Domain"/>
    <property type="match status" value="1"/>
</dbReference>
<protein>
    <submittedName>
        <fullName evidence="3">OLC1v1027561C1</fullName>
    </submittedName>
</protein>
<reference evidence="3" key="1">
    <citation type="submission" date="2023-03" db="EMBL/GenBank/DDBJ databases">
        <authorList>
            <person name="Julca I."/>
        </authorList>
    </citation>
    <scope>NUCLEOTIDE SEQUENCE</scope>
</reference>
<organism evidence="3 4">
    <name type="scientific">Oldenlandia corymbosa var. corymbosa</name>
    <dbReference type="NCBI Taxonomy" id="529605"/>
    <lineage>
        <taxon>Eukaryota</taxon>
        <taxon>Viridiplantae</taxon>
        <taxon>Streptophyta</taxon>
        <taxon>Embryophyta</taxon>
        <taxon>Tracheophyta</taxon>
        <taxon>Spermatophyta</taxon>
        <taxon>Magnoliopsida</taxon>
        <taxon>eudicotyledons</taxon>
        <taxon>Gunneridae</taxon>
        <taxon>Pentapetalae</taxon>
        <taxon>asterids</taxon>
        <taxon>lamiids</taxon>
        <taxon>Gentianales</taxon>
        <taxon>Rubiaceae</taxon>
        <taxon>Rubioideae</taxon>
        <taxon>Spermacoceae</taxon>
        <taxon>Hedyotis-Oldenlandia complex</taxon>
        <taxon>Oldenlandia</taxon>
    </lineage>
</organism>
<accession>A0AAV1CQI8</accession>
<dbReference type="InterPro" id="IPR002347">
    <property type="entry name" value="SDR_fam"/>
</dbReference>
<dbReference type="PANTHER" id="PTHR43180">
    <property type="entry name" value="3-OXOACYL-(ACYL-CARRIER-PROTEIN) REDUCTASE (AFU_ORTHOLOGUE AFUA_6G11210)"/>
    <property type="match status" value="1"/>
</dbReference>
<gene>
    <name evidence="3" type="ORF">OLC1_LOCUS8085</name>
</gene>
<comment type="similarity">
    <text evidence="1">Belongs to the short-chain dehydrogenases/reductases (SDR) family.</text>
</comment>
<dbReference type="AlphaFoldDB" id="A0AAV1CQI8"/>
<name>A0AAV1CQI8_OLDCO</name>
<dbReference type="PANTHER" id="PTHR43180:SF37">
    <property type="entry name" value="TROPINONE REDUCTASE-LIKE 2"/>
    <property type="match status" value="1"/>
</dbReference>
<evidence type="ECO:0000313" key="3">
    <source>
        <dbReference type="EMBL" id="CAI9097651.1"/>
    </source>
</evidence>
<dbReference type="PRINTS" id="PR00081">
    <property type="entry name" value="GDHRDH"/>
</dbReference>
<dbReference type="SUPFAM" id="SSF51735">
    <property type="entry name" value="NAD(P)-binding Rossmann-fold domains"/>
    <property type="match status" value="1"/>
</dbReference>
<dbReference type="Proteomes" id="UP001161247">
    <property type="component" value="Chromosome 3"/>
</dbReference>
<dbReference type="PROSITE" id="PS00061">
    <property type="entry name" value="ADH_SHORT"/>
    <property type="match status" value="1"/>
</dbReference>
<evidence type="ECO:0000256" key="2">
    <source>
        <dbReference type="ARBA" id="ARBA00023002"/>
    </source>
</evidence>
<dbReference type="GO" id="GO:0016616">
    <property type="term" value="F:oxidoreductase activity, acting on the CH-OH group of donors, NAD or NADP as acceptor"/>
    <property type="evidence" value="ECO:0007669"/>
    <property type="project" value="UniProtKB-ARBA"/>
</dbReference>
<keyword evidence="4" id="KW-1185">Reference proteome</keyword>
<keyword evidence="2" id="KW-0560">Oxidoreductase</keyword>
<sequence length="279" mass="29042">MADNPSVASPNSKRMNGKVAIITGGASGIGEATVRLFVENGAKVVIADIQDDLGQGIADQLGENVSYIHCDVSQEDDVINLVDTTVAKHGHLDVMYNNAGIIDGVSGGIVESSKSDLEKLLGVNVVGGFLGAKHAARVMIPERKGCILFTASACVSIAGMATHAYAVTKHGIWGLVKNLSAELGAYGIRVNCVSPYGIPTGITKGPPLSEEARKQAEMQLSEVGNLKGHILTVDDIARAALYLASDESNYVSGLNLVVDGGFSVVNPSMIGGFAHMNRP</sequence>
<proteinExistence type="inferred from homology"/>
<dbReference type="InterPro" id="IPR036291">
    <property type="entry name" value="NAD(P)-bd_dom_sf"/>
</dbReference>
<dbReference type="InterPro" id="IPR020904">
    <property type="entry name" value="Sc_DH/Rdtase_CS"/>
</dbReference>
<dbReference type="FunFam" id="3.40.50.720:FF:000084">
    <property type="entry name" value="Short-chain dehydrogenase reductase"/>
    <property type="match status" value="1"/>
</dbReference>